<accession>A0A382QBL1</accession>
<feature type="non-terminal residue" evidence="1">
    <location>
        <position position="86"/>
    </location>
</feature>
<name>A0A382QBL1_9ZZZZ</name>
<evidence type="ECO:0000313" key="1">
    <source>
        <dbReference type="EMBL" id="SVC82826.1"/>
    </source>
</evidence>
<organism evidence="1">
    <name type="scientific">marine metagenome</name>
    <dbReference type="NCBI Taxonomy" id="408172"/>
    <lineage>
        <taxon>unclassified sequences</taxon>
        <taxon>metagenomes</taxon>
        <taxon>ecological metagenomes</taxon>
    </lineage>
</organism>
<gene>
    <name evidence="1" type="ORF">METZ01_LOCUS335680</name>
</gene>
<reference evidence="1" key="1">
    <citation type="submission" date="2018-05" db="EMBL/GenBank/DDBJ databases">
        <authorList>
            <person name="Lanie J.A."/>
            <person name="Ng W.-L."/>
            <person name="Kazmierczak K.M."/>
            <person name="Andrzejewski T.M."/>
            <person name="Davidsen T.M."/>
            <person name="Wayne K.J."/>
            <person name="Tettelin H."/>
            <person name="Glass J.I."/>
            <person name="Rusch D."/>
            <person name="Podicherti R."/>
            <person name="Tsui H.-C.T."/>
            <person name="Winkler M.E."/>
        </authorList>
    </citation>
    <scope>NUCLEOTIDE SEQUENCE</scope>
</reference>
<dbReference type="AlphaFoldDB" id="A0A382QBL1"/>
<protein>
    <submittedName>
        <fullName evidence="1">Uncharacterized protein</fullName>
    </submittedName>
</protein>
<sequence length="86" mass="9470">MAPALPGVHWMKYVFPATCLRLGSGLSTVNVPAARAVEDISTNRAGTSIADRRTALAIRRFMPICYLYVTVSNKNRGFQKIPESFP</sequence>
<dbReference type="EMBL" id="UINC01113308">
    <property type="protein sequence ID" value="SVC82826.1"/>
    <property type="molecule type" value="Genomic_DNA"/>
</dbReference>
<proteinExistence type="predicted"/>